<sequence length="197" mass="22632">MHFVLHCGKKIQTDLSRRVVVDTGCVDVGYLLIKTLLRRANLLNPLQQFVEIIKRLIGILQPLIIQNKPLADELAQMLSRPNAELGRHLGLNPVANRNNHVEVVVFQIPFHLPRSLLANCSEIPNSCLRLKFPFSKNIGNMLADISFATLEKLHNHRLRQPDGFIFKPDIQFDLPVFRLINEKLTFLQFVHFTNSRN</sequence>
<protein>
    <submittedName>
        <fullName evidence="1">Uncharacterized protein</fullName>
    </submittedName>
</protein>
<organism evidence="1">
    <name type="scientific">bioreactor metagenome</name>
    <dbReference type="NCBI Taxonomy" id="1076179"/>
    <lineage>
        <taxon>unclassified sequences</taxon>
        <taxon>metagenomes</taxon>
        <taxon>ecological metagenomes</taxon>
    </lineage>
</organism>
<proteinExistence type="predicted"/>
<comment type="caution">
    <text evidence="1">The sequence shown here is derived from an EMBL/GenBank/DDBJ whole genome shotgun (WGS) entry which is preliminary data.</text>
</comment>
<evidence type="ECO:0000313" key="1">
    <source>
        <dbReference type="EMBL" id="MPN09462.1"/>
    </source>
</evidence>
<reference evidence="1" key="1">
    <citation type="submission" date="2019-08" db="EMBL/GenBank/DDBJ databases">
        <authorList>
            <person name="Kucharzyk K."/>
            <person name="Murdoch R.W."/>
            <person name="Higgins S."/>
            <person name="Loffler F."/>
        </authorList>
    </citation>
    <scope>NUCLEOTIDE SEQUENCE</scope>
</reference>
<dbReference type="EMBL" id="VSSQ01055571">
    <property type="protein sequence ID" value="MPN09462.1"/>
    <property type="molecule type" value="Genomic_DNA"/>
</dbReference>
<accession>A0A645F7F8</accession>
<gene>
    <name evidence="1" type="ORF">SDC9_156752</name>
</gene>
<dbReference type="AlphaFoldDB" id="A0A645F7F8"/>
<name>A0A645F7F8_9ZZZZ</name>